<comment type="caution">
    <text evidence="1">The sequence shown here is derived from an EMBL/GenBank/DDBJ whole genome shotgun (WGS) entry which is preliminary data.</text>
</comment>
<reference evidence="1" key="1">
    <citation type="submission" date="2024-09" db="EMBL/GenBank/DDBJ databases">
        <title>Draft Genome Sequences of Neofusicoccum parvum.</title>
        <authorList>
            <person name="Ashida A."/>
            <person name="Camagna M."/>
            <person name="Tanaka A."/>
            <person name="Takemoto D."/>
        </authorList>
    </citation>
    <scope>NUCLEOTIDE SEQUENCE</scope>
    <source>
        <strain evidence="1">PPO83</strain>
    </source>
</reference>
<dbReference type="Proteomes" id="UP001165186">
    <property type="component" value="Unassembled WGS sequence"/>
</dbReference>
<gene>
    <name evidence="1" type="primary">g862</name>
    <name evidence="1" type="ORF">NpPPO83_00000862</name>
</gene>
<evidence type="ECO:0000313" key="1">
    <source>
        <dbReference type="EMBL" id="GME22964.1"/>
    </source>
</evidence>
<dbReference type="EMBL" id="BSXG01000004">
    <property type="protein sequence ID" value="GME22964.1"/>
    <property type="molecule type" value="Genomic_DNA"/>
</dbReference>
<sequence>MCHSCTDISDTVSVNNTVPKNYTLESGAWVGREVLASTTYGANVTESVYSETLISSEDLPYVIDNGYYWILATNRTLDNGVWRDCNATSSPTSSNDVGVGPNGTLWGTEEGTEANIYYPDSCIWVFNYTSAMPLREFLDNMIDGDALQYYAVPTAITGDLWLQNLYRNGTSNMSTTDAFMEGLTISMTENIRTRGETTSTGYATGTPLASKTCIRVRWEWFALPIALWLLAVGFLVVLLLKSAFQSDSRLWWQKGTWKSSILVPLFHGFDSNTHEKLRSPVESYIKAAVSDVSEVRFAPTLGSAQQSTL</sequence>
<name>A0ACB5RR39_9PEZI</name>
<accession>A0ACB5RR39</accession>
<organism evidence="1 2">
    <name type="scientific">Neofusicoccum parvum</name>
    <dbReference type="NCBI Taxonomy" id="310453"/>
    <lineage>
        <taxon>Eukaryota</taxon>
        <taxon>Fungi</taxon>
        <taxon>Dikarya</taxon>
        <taxon>Ascomycota</taxon>
        <taxon>Pezizomycotina</taxon>
        <taxon>Dothideomycetes</taxon>
        <taxon>Dothideomycetes incertae sedis</taxon>
        <taxon>Botryosphaeriales</taxon>
        <taxon>Botryosphaeriaceae</taxon>
        <taxon>Neofusicoccum</taxon>
    </lineage>
</organism>
<keyword evidence="2" id="KW-1185">Reference proteome</keyword>
<evidence type="ECO:0000313" key="2">
    <source>
        <dbReference type="Proteomes" id="UP001165186"/>
    </source>
</evidence>
<protein>
    <submittedName>
        <fullName evidence="1">Uncharacterized protein</fullName>
    </submittedName>
</protein>
<proteinExistence type="predicted"/>